<keyword evidence="3" id="KW-1185">Reference proteome</keyword>
<sequence length="174" mass="19791">MKISHENKFIIDIIIPLFISMMTCFILYEMSFSHIIGDGKIIDKISSLLGILIGFFIASLAAVSTFDRPEMDHYMKGTPPTLNKKPLTSRQFLCYLFGYLSFITIITILTSDLINVFSGALIIITKNNSLLAFVIFMPYFFVVTNILMTLFLGLSFLTDDIHKRENTIINKVLK</sequence>
<feature type="transmembrane region" description="Helical" evidence="1">
    <location>
        <begin position="130"/>
        <end position="157"/>
    </location>
</feature>
<dbReference type="EMBL" id="PYMJ01000064">
    <property type="protein sequence ID" value="PSU42627.1"/>
    <property type="molecule type" value="Genomic_DNA"/>
</dbReference>
<keyword evidence="1" id="KW-0812">Transmembrane</keyword>
<reference evidence="2 3" key="1">
    <citation type="submission" date="2018-01" db="EMBL/GenBank/DDBJ databases">
        <title>Whole genome sequencing of Histamine producing bacteria.</title>
        <authorList>
            <person name="Butler K."/>
        </authorList>
    </citation>
    <scope>NUCLEOTIDE SEQUENCE [LARGE SCALE GENOMIC DNA]</scope>
    <source>
        <strain evidence="2 3">JCM 12947</strain>
    </source>
</reference>
<evidence type="ECO:0000313" key="2">
    <source>
        <dbReference type="EMBL" id="PSU42627.1"/>
    </source>
</evidence>
<evidence type="ECO:0000256" key="1">
    <source>
        <dbReference type="SAM" id="Phobius"/>
    </source>
</evidence>
<evidence type="ECO:0000313" key="3">
    <source>
        <dbReference type="Proteomes" id="UP000240987"/>
    </source>
</evidence>
<protein>
    <submittedName>
        <fullName evidence="2">Uncharacterized protein</fullName>
    </submittedName>
</protein>
<dbReference type="Proteomes" id="UP000240987">
    <property type="component" value="Unassembled WGS sequence"/>
</dbReference>
<organism evidence="2 3">
    <name type="scientific">Photobacterium frigidiphilum</name>
    <dbReference type="NCBI Taxonomy" id="264736"/>
    <lineage>
        <taxon>Bacteria</taxon>
        <taxon>Pseudomonadati</taxon>
        <taxon>Pseudomonadota</taxon>
        <taxon>Gammaproteobacteria</taxon>
        <taxon>Vibrionales</taxon>
        <taxon>Vibrionaceae</taxon>
        <taxon>Photobacterium</taxon>
    </lineage>
</organism>
<comment type="caution">
    <text evidence="2">The sequence shown here is derived from an EMBL/GenBank/DDBJ whole genome shotgun (WGS) entry which is preliminary data.</text>
</comment>
<keyword evidence="1" id="KW-0472">Membrane</keyword>
<dbReference type="AlphaFoldDB" id="A0A2T3J660"/>
<proteinExistence type="predicted"/>
<accession>A0A2T3J660</accession>
<feature type="transmembrane region" description="Helical" evidence="1">
    <location>
        <begin position="9"/>
        <end position="28"/>
    </location>
</feature>
<gene>
    <name evidence="2" type="ORF">C9J12_28780</name>
</gene>
<keyword evidence="1" id="KW-1133">Transmembrane helix</keyword>
<feature type="transmembrane region" description="Helical" evidence="1">
    <location>
        <begin position="92"/>
        <end position="124"/>
    </location>
</feature>
<feature type="transmembrane region" description="Helical" evidence="1">
    <location>
        <begin position="48"/>
        <end position="66"/>
    </location>
</feature>
<name>A0A2T3J660_9GAMM</name>